<dbReference type="Pfam" id="PF21715">
    <property type="entry name" value="CggR_N"/>
    <property type="match status" value="1"/>
</dbReference>
<comment type="similarity">
    <text evidence="1">Belongs to the SorC transcriptional regulatory family.</text>
</comment>
<evidence type="ECO:0000256" key="2">
    <source>
        <dbReference type="ARBA" id="ARBA00023015"/>
    </source>
</evidence>
<dbReference type="InterPro" id="IPR007324">
    <property type="entry name" value="Sugar-bd_dom_put"/>
</dbReference>
<dbReference type="InterPro" id="IPR048715">
    <property type="entry name" value="CggR_N"/>
</dbReference>
<feature type="domain" description="Sugar-binding" evidence="5">
    <location>
        <begin position="92"/>
        <end position="340"/>
    </location>
</feature>
<keyword evidence="4" id="KW-0804">Transcription</keyword>
<evidence type="ECO:0000259" key="5">
    <source>
        <dbReference type="Pfam" id="PF04198"/>
    </source>
</evidence>
<organism evidence="7 8">
    <name type="scientific">Siminovitchia terrae</name>
    <name type="common">Bacillus terrae</name>
    <dbReference type="NCBI Taxonomy" id="1914933"/>
    <lineage>
        <taxon>Bacteria</taxon>
        <taxon>Bacillati</taxon>
        <taxon>Bacillota</taxon>
        <taxon>Bacilli</taxon>
        <taxon>Bacillales</taxon>
        <taxon>Bacillaceae</taxon>
        <taxon>Siminovitchia</taxon>
    </lineage>
</organism>
<dbReference type="SUPFAM" id="SSF46785">
    <property type="entry name" value="Winged helix' DNA-binding domain"/>
    <property type="match status" value="1"/>
</dbReference>
<evidence type="ECO:0000313" key="7">
    <source>
        <dbReference type="EMBL" id="GIN98340.1"/>
    </source>
</evidence>
<feature type="domain" description="CggR N-terminal DNA binding" evidence="6">
    <location>
        <begin position="19"/>
        <end position="88"/>
    </location>
</feature>
<dbReference type="InterPro" id="IPR036388">
    <property type="entry name" value="WH-like_DNA-bd_sf"/>
</dbReference>
<dbReference type="EMBL" id="BORJ01000014">
    <property type="protein sequence ID" value="GIN98340.1"/>
    <property type="molecule type" value="Genomic_DNA"/>
</dbReference>
<dbReference type="SUPFAM" id="SSF100950">
    <property type="entry name" value="NagB/RpiA/CoA transferase-like"/>
    <property type="match status" value="1"/>
</dbReference>
<keyword evidence="8" id="KW-1185">Reference proteome</keyword>
<dbReference type="Proteomes" id="UP000680670">
    <property type="component" value="Unassembled WGS sequence"/>
</dbReference>
<evidence type="ECO:0000313" key="8">
    <source>
        <dbReference type="Proteomes" id="UP000680670"/>
    </source>
</evidence>
<evidence type="ECO:0000256" key="3">
    <source>
        <dbReference type="ARBA" id="ARBA00023125"/>
    </source>
</evidence>
<dbReference type="InterPro" id="IPR037171">
    <property type="entry name" value="NagB/RpiA_transferase-like"/>
</dbReference>
<protein>
    <submittedName>
        <fullName evidence="7">Transcriptional regulator</fullName>
    </submittedName>
</protein>
<sequence>MKNLLKWQQQLVPDLLAQMKVRYSILQSIRLNEPVGRRLLAQMLDMTERVLRSEVDFLKSHQLIEYQTAGMGLTNSGRELLLGLEDYMRETSGLYETEEQLGGVLGISKTIIVSGDSDKIPLIKDEIGKACASILEGLLEKKNIITVTGGTTMNSVAEALEHIDVSGKEILFIPARGGVGGKVIHQANSIAETMAENTGSGNRALYMPDVVSDELRSILLKEPSINATLDIICSADIVLHGIGEALKMAERRNTVEKDMDTLIKGKAVGEAFGYYFDDEGSIVHKVSTIGLQLEDLPAIKHIIAVAGGKSKAKAIRAYMKNAPPTSILITDEGAAIEILKGE</sequence>
<keyword evidence="3" id="KW-0238">DNA-binding</keyword>
<dbReference type="Pfam" id="PF04198">
    <property type="entry name" value="Sugar-bind"/>
    <property type="match status" value="1"/>
</dbReference>
<evidence type="ECO:0000256" key="4">
    <source>
        <dbReference type="ARBA" id="ARBA00023163"/>
    </source>
</evidence>
<evidence type="ECO:0000256" key="1">
    <source>
        <dbReference type="ARBA" id="ARBA00010466"/>
    </source>
</evidence>
<evidence type="ECO:0000259" key="6">
    <source>
        <dbReference type="Pfam" id="PF21715"/>
    </source>
</evidence>
<dbReference type="PANTHER" id="PTHR34294">
    <property type="entry name" value="TRANSCRIPTIONAL REGULATOR-RELATED"/>
    <property type="match status" value="1"/>
</dbReference>
<keyword evidence="2" id="KW-0805">Transcription regulation</keyword>
<dbReference type="InterPro" id="IPR036390">
    <property type="entry name" value="WH_DNA-bd_sf"/>
</dbReference>
<reference evidence="7 8" key="1">
    <citation type="submission" date="2021-03" db="EMBL/GenBank/DDBJ databases">
        <title>Antimicrobial resistance genes in bacteria isolated from Japanese honey, and their potential for conferring macrolide and lincosamide resistance in the American foulbrood pathogen Paenibacillus larvae.</title>
        <authorList>
            <person name="Okamoto M."/>
            <person name="Kumagai M."/>
            <person name="Kanamori H."/>
            <person name="Takamatsu D."/>
        </authorList>
    </citation>
    <scope>NUCLEOTIDE SEQUENCE [LARGE SCALE GENOMIC DNA]</scope>
    <source>
        <strain evidence="7 8">J6TS1</strain>
    </source>
</reference>
<dbReference type="RefSeq" id="WP_213021347.1">
    <property type="nucleotide sequence ID" value="NZ_BORJ01000014.1"/>
</dbReference>
<gene>
    <name evidence="7" type="ORF">J6TS1_42100</name>
</gene>
<comment type="caution">
    <text evidence="7">The sequence shown here is derived from an EMBL/GenBank/DDBJ whole genome shotgun (WGS) entry which is preliminary data.</text>
</comment>
<dbReference type="Gene3D" id="1.10.10.10">
    <property type="entry name" value="Winged helix-like DNA-binding domain superfamily/Winged helix DNA-binding domain"/>
    <property type="match status" value="1"/>
</dbReference>
<accession>A0ABQ4L376</accession>
<dbReference type="InterPro" id="IPR051054">
    <property type="entry name" value="SorC_transcr_regulators"/>
</dbReference>
<name>A0ABQ4L376_SIMTE</name>
<proteinExistence type="inferred from homology"/>
<dbReference type="PANTHER" id="PTHR34294:SF5">
    <property type="entry name" value="CENTRAL GLYCOLYTIC GENES REGULATOR"/>
    <property type="match status" value="1"/>
</dbReference>
<dbReference type="Gene3D" id="3.40.50.1360">
    <property type="match status" value="1"/>
</dbReference>